<dbReference type="InterPro" id="IPR050128">
    <property type="entry name" value="Sulfate_adenylyltrnsfr_sub2"/>
</dbReference>
<evidence type="ECO:0000259" key="1">
    <source>
        <dbReference type="PROSITE" id="PS51379"/>
    </source>
</evidence>
<dbReference type="EMBL" id="JAAVJF010000006">
    <property type="protein sequence ID" value="NYR16426.1"/>
    <property type="molecule type" value="Genomic_DNA"/>
</dbReference>
<reference evidence="2 3" key="1">
    <citation type="journal article" date="2020" name="Nat. Commun.">
        <title>The structures of two archaeal type IV pili illuminate evolutionary relationships.</title>
        <authorList>
            <person name="Wang F."/>
            <person name="Baquero D.P."/>
            <person name="Su Z."/>
            <person name="Beltran L.C."/>
            <person name="Prangishvili D."/>
            <person name="Krupovic M."/>
            <person name="Egelman E.H."/>
        </authorList>
    </citation>
    <scope>NUCLEOTIDE SEQUENCE [LARGE SCALE GENOMIC DNA]</scope>
    <source>
        <strain evidence="2 3">2GA</strain>
    </source>
</reference>
<dbReference type="Pfam" id="PF12838">
    <property type="entry name" value="Fer4_7"/>
    <property type="match status" value="1"/>
</dbReference>
<name>A0A7L4PG85_9CREN</name>
<dbReference type="InterPro" id="IPR002500">
    <property type="entry name" value="PAPS_reduct_dom"/>
</dbReference>
<evidence type="ECO:0000313" key="2">
    <source>
        <dbReference type="EMBL" id="NYR16426.1"/>
    </source>
</evidence>
<evidence type="ECO:0000313" key="3">
    <source>
        <dbReference type="Proteomes" id="UP000554766"/>
    </source>
</evidence>
<dbReference type="SUPFAM" id="SSF52402">
    <property type="entry name" value="Adenine nucleotide alpha hydrolases-like"/>
    <property type="match status" value="1"/>
</dbReference>
<sequence>MLWWCEDLNLPVFEPKNVAGRCERFVEVKMTQPADPRPAFPADIDITRGAIADELGDWELAEALVPMDEVVLLNKIPGYADQADEVIVRGRLVGHRFYDVFEGRWRFRPLYEGVATILHERRGYWAVVDMAELPQGYDIHPDKIVEGRLPEERYRHVAVSTADGKTHGVAKLFRGRRLHVVKSWRAKPPLLPGRPSTLAEAAELNREHIERRAQEAVEFIKAVAEKYKKPVVVSYSGGKDSLVALDLTARSGLKFYVYFNDTGLEPPETYENLKAVEERYGVEVIVGAAGQRFWEAMEKFGPPARDYRWCCKVIKLGPTTEALKSRFPQGYISVVGQRGAESFVRAKTPRVSPSKWVAGSVVAAPLQEWTALEVWLYIFLHKLPYNRAYERGFDRLGCVVCPANEMAELVLVKEAYPEIYGKMEVALRRWHTEEEVKWGLWRWRGKIPGDVARWVKREEGAPLPVRITAKGQSLELEIDAEPNAETMRELLKMVGRPEGDLLRTKKGLVEIREAGGRWSIRAPDGKTALDVAALVVRSAICGDCDLCVHWCPTGALRRIGPGRSFKVDEGRCIGCLLCSSACPAAQYLVYRNET</sequence>
<feature type="domain" description="4Fe-4S ferredoxin-type" evidence="1">
    <location>
        <begin position="532"/>
        <end position="562"/>
    </location>
</feature>
<protein>
    <submittedName>
        <fullName evidence="2">Phosphoadenosine phosphosulfate reductase family protein</fullName>
    </submittedName>
</protein>
<dbReference type="InterPro" id="IPR014729">
    <property type="entry name" value="Rossmann-like_a/b/a_fold"/>
</dbReference>
<dbReference type="RefSeq" id="WP_179790695.1">
    <property type="nucleotide sequence ID" value="NZ_JAAVJF010000006.1"/>
</dbReference>
<dbReference type="PROSITE" id="PS00198">
    <property type="entry name" value="4FE4S_FER_1"/>
    <property type="match status" value="1"/>
</dbReference>
<proteinExistence type="predicted"/>
<dbReference type="Pfam" id="PF01507">
    <property type="entry name" value="PAPS_reduct"/>
    <property type="match status" value="1"/>
</dbReference>
<gene>
    <name evidence="2" type="ORF">HC235_10895</name>
</gene>
<dbReference type="PROSITE" id="PS51379">
    <property type="entry name" value="4FE4S_FER_2"/>
    <property type="match status" value="2"/>
</dbReference>
<dbReference type="PANTHER" id="PTHR43196:SF2">
    <property type="entry name" value="PHOSPHOADENOSINE PHOSPHOSULFATE REDUCTASE"/>
    <property type="match status" value="1"/>
</dbReference>
<accession>A0A7L4PG85</accession>
<organism evidence="2 3">
    <name type="scientific">Pyrobaculum arsenaticum</name>
    <dbReference type="NCBI Taxonomy" id="121277"/>
    <lineage>
        <taxon>Archaea</taxon>
        <taxon>Thermoproteota</taxon>
        <taxon>Thermoprotei</taxon>
        <taxon>Thermoproteales</taxon>
        <taxon>Thermoproteaceae</taxon>
        <taxon>Pyrobaculum</taxon>
    </lineage>
</organism>
<dbReference type="Gene3D" id="3.30.70.20">
    <property type="match status" value="1"/>
</dbReference>
<dbReference type="InterPro" id="IPR017896">
    <property type="entry name" value="4Fe4S_Fe-S-bd"/>
</dbReference>
<keyword evidence="3" id="KW-1185">Reference proteome</keyword>
<dbReference type="Gene3D" id="3.40.50.620">
    <property type="entry name" value="HUPs"/>
    <property type="match status" value="1"/>
</dbReference>
<dbReference type="SUPFAM" id="SSF54862">
    <property type="entry name" value="4Fe-4S ferredoxins"/>
    <property type="match status" value="1"/>
</dbReference>
<dbReference type="InterPro" id="IPR017900">
    <property type="entry name" value="4Fe4S_Fe_S_CS"/>
</dbReference>
<dbReference type="GO" id="GO:0016491">
    <property type="term" value="F:oxidoreductase activity"/>
    <property type="evidence" value="ECO:0007669"/>
    <property type="project" value="UniProtKB-ARBA"/>
</dbReference>
<dbReference type="AlphaFoldDB" id="A0A7L4PG85"/>
<comment type="caution">
    <text evidence="2">The sequence shown here is derived from an EMBL/GenBank/DDBJ whole genome shotgun (WGS) entry which is preliminary data.</text>
</comment>
<dbReference type="CDD" id="cd23947">
    <property type="entry name" value="PAPS_reductase-like_YbdN"/>
    <property type="match status" value="1"/>
</dbReference>
<dbReference type="PANTHER" id="PTHR43196">
    <property type="entry name" value="SULFATE ADENYLYLTRANSFERASE SUBUNIT 2"/>
    <property type="match status" value="1"/>
</dbReference>
<feature type="domain" description="4Fe-4S ferredoxin-type" evidence="1">
    <location>
        <begin position="563"/>
        <end position="593"/>
    </location>
</feature>
<dbReference type="Proteomes" id="UP000554766">
    <property type="component" value="Unassembled WGS sequence"/>
</dbReference>